<dbReference type="RefSeq" id="WP_390352060.1">
    <property type="nucleotide sequence ID" value="NZ_JBHUIZ010000002.1"/>
</dbReference>
<dbReference type="Proteomes" id="UP001281447">
    <property type="component" value="Unassembled WGS sequence"/>
</dbReference>
<dbReference type="Gene3D" id="3.10.129.10">
    <property type="entry name" value="Hotdog Thioesterase"/>
    <property type="match status" value="1"/>
</dbReference>
<dbReference type="EMBL" id="JAWDIP010000003">
    <property type="protein sequence ID" value="MDY0393149.1"/>
    <property type="molecule type" value="Genomic_DNA"/>
</dbReference>
<dbReference type="Pfam" id="PF03061">
    <property type="entry name" value="4HBT"/>
    <property type="match status" value="1"/>
</dbReference>
<dbReference type="InterPro" id="IPR006683">
    <property type="entry name" value="Thioestr_dom"/>
</dbReference>
<evidence type="ECO:0000313" key="5">
    <source>
        <dbReference type="Proteomes" id="UP001281447"/>
    </source>
</evidence>
<reference evidence="4 5" key="1">
    <citation type="submission" date="2023-10" db="EMBL/GenBank/DDBJ databases">
        <title>Virgibacillus halophilus 5B73C genome.</title>
        <authorList>
            <person name="Miliotis G."/>
            <person name="Sengupta P."/>
            <person name="Hameed A."/>
            <person name="Chuvochina M."/>
            <person name="Mcdonagh F."/>
            <person name="Simpson A.C."/>
            <person name="Singh N.K."/>
            <person name="Rekha P.D."/>
            <person name="Raman K."/>
            <person name="Hugenholtz P."/>
            <person name="Venkateswaran K."/>
        </authorList>
    </citation>
    <scope>NUCLEOTIDE SEQUENCE [LARGE SCALE GENOMIC DNA]</scope>
    <source>
        <strain evidence="4 5">5B73C</strain>
    </source>
</reference>
<dbReference type="InterPro" id="IPR003736">
    <property type="entry name" value="PAAI_dom"/>
</dbReference>
<evidence type="ECO:0000256" key="2">
    <source>
        <dbReference type="ARBA" id="ARBA00022801"/>
    </source>
</evidence>
<accession>A0ABU5C1H1</accession>
<dbReference type="PANTHER" id="PTHR43240">
    <property type="entry name" value="1,4-DIHYDROXY-2-NAPHTHOYL-COA THIOESTERASE 1"/>
    <property type="match status" value="1"/>
</dbReference>
<proteinExistence type="inferred from homology"/>
<keyword evidence="2" id="KW-0378">Hydrolase</keyword>
<protein>
    <submittedName>
        <fullName evidence="4">Hotdog fold thioesterase</fullName>
    </submittedName>
</protein>
<dbReference type="PANTHER" id="PTHR43240:SF5">
    <property type="entry name" value="1,4-DIHYDROXY-2-NAPHTHOYL-COA THIOESTERASE 1"/>
    <property type="match status" value="1"/>
</dbReference>
<dbReference type="InterPro" id="IPR029069">
    <property type="entry name" value="HotDog_dom_sf"/>
</dbReference>
<evidence type="ECO:0000313" key="4">
    <source>
        <dbReference type="EMBL" id="MDY0393149.1"/>
    </source>
</evidence>
<keyword evidence="5" id="KW-1185">Reference proteome</keyword>
<evidence type="ECO:0000259" key="3">
    <source>
        <dbReference type="Pfam" id="PF03061"/>
    </source>
</evidence>
<evidence type="ECO:0000256" key="1">
    <source>
        <dbReference type="ARBA" id="ARBA00008324"/>
    </source>
</evidence>
<organism evidence="4 5">
    <name type="scientific">Tigheibacillus halophilus</name>
    <dbReference type="NCBI Taxonomy" id="361280"/>
    <lineage>
        <taxon>Bacteria</taxon>
        <taxon>Bacillati</taxon>
        <taxon>Bacillota</taxon>
        <taxon>Bacilli</taxon>
        <taxon>Bacillales</taxon>
        <taxon>Bacillaceae</taxon>
        <taxon>Tigheibacillus</taxon>
    </lineage>
</organism>
<comment type="similarity">
    <text evidence="1">Belongs to the thioesterase PaaI family.</text>
</comment>
<gene>
    <name evidence="4" type="ORF">RWE15_00270</name>
</gene>
<feature type="domain" description="Thioesterase" evidence="3">
    <location>
        <begin position="38"/>
        <end position="115"/>
    </location>
</feature>
<dbReference type="CDD" id="cd03443">
    <property type="entry name" value="PaaI_thioesterase"/>
    <property type="match status" value="1"/>
</dbReference>
<sequence>MNWDNTLLESLGIEVISAEKEQVVVKMPVDQRTRQPAGFLHGGASAALAETAASIGAVLQVNPEKYDVFGIEINANHIHAKRNGEVTACATPLHVGKTTMVWQIHISDEQNRLICVSRCTIGVVLKRG</sequence>
<dbReference type="SUPFAM" id="SSF54637">
    <property type="entry name" value="Thioesterase/thiol ester dehydrase-isomerase"/>
    <property type="match status" value="1"/>
</dbReference>
<comment type="caution">
    <text evidence="4">The sequence shown here is derived from an EMBL/GenBank/DDBJ whole genome shotgun (WGS) entry which is preliminary data.</text>
</comment>
<dbReference type="NCBIfam" id="TIGR00369">
    <property type="entry name" value="unchar_dom_1"/>
    <property type="match status" value="1"/>
</dbReference>
<name>A0ABU5C1H1_9BACI</name>